<dbReference type="Pfam" id="PF25340">
    <property type="entry name" value="BCD_RFX"/>
    <property type="match status" value="1"/>
</dbReference>
<feature type="domain" description="RFX-type winged-helix" evidence="3">
    <location>
        <begin position="106"/>
        <end position="179"/>
    </location>
</feature>
<evidence type="ECO:0000313" key="6">
    <source>
        <dbReference type="Proteomes" id="UP000694553"/>
    </source>
</evidence>
<keyword evidence="6" id="KW-1185">Reference proteome</keyword>
<evidence type="ECO:0000313" key="5">
    <source>
        <dbReference type="Ensembl" id="ENSCMUP00000009242.2"/>
    </source>
</evidence>
<proteinExistence type="predicted"/>
<dbReference type="Proteomes" id="UP000694553">
    <property type="component" value="Unassembled WGS sequence"/>
</dbReference>
<evidence type="ECO:0000256" key="2">
    <source>
        <dbReference type="SAM" id="MobiDB-lite"/>
    </source>
</evidence>
<dbReference type="InterPro" id="IPR057321">
    <property type="entry name" value="RFX1-4/6/8-like_BCD"/>
</dbReference>
<sequence length="649" mass="73452">MRGTGAGDARGGRGAGAGRARGMRGTGAGDARGGRGAGAGRARGGRSPPSVPRRPFPAVRYPPSPAGAGPGPTIPVPMDDTEEQPVPEPAEMAYFGPTSLTYLPVLQWLADNFYLCGGCTVPCRLLYELYIETCNPDFKIQVHPSTFGKLIQLVFPGLVTRKRTTAGSIRYQYDGIAIKKESSFYARFCCLLYEQNYLRHCSPGEMNISDVQPSTSRSSWSSENATDYKKNRQKKGTSKNLQYYPSVIYLKTEQEAFHYLSPDFNQFFFGEQAQSETYPYELIALLANDYYNYCQVILEMVRETKLDKVEDYIMSFWTSLQAERMELMCLPDVCQLLRSYDRYLFKELENILLPDFLDEVPAQHIDSIRSFSENVKCWMLIPLGGFPLLLQTSKSNEAEEFVKRLRRQTDLCNMVKTVRALLKNNSTVTVLRSGLHAIFNEKSLDVTKDLFQEKFRNPKKRQKNIQLKCLKNFISSLTSSTDIRDLLSCLSSDLQTFVIKPSKSKEAFKEQASDFMLKWNLLLSNVGKILTINRTDSFGSWLLLNMLLVDFAAHIFQSYIEEEKEEGNSLVARQNEVPLLCIYEPSPLSACFAEEEPQANAQQTALVMQNQNNFGLSNVFQSSELFGEHLHCQQAHPGNLGRENYYIMY</sequence>
<feature type="region of interest" description="Disordered" evidence="2">
    <location>
        <begin position="210"/>
        <end position="234"/>
    </location>
</feature>
<dbReference type="InterPro" id="IPR036390">
    <property type="entry name" value="WH_DNA-bd_sf"/>
</dbReference>
<dbReference type="PANTHER" id="PTHR12619:SF24">
    <property type="entry name" value="DNA-BINDING PROTEIN RFX8"/>
    <property type="match status" value="1"/>
</dbReference>
<dbReference type="GO" id="GO:0000981">
    <property type="term" value="F:DNA-binding transcription factor activity, RNA polymerase II-specific"/>
    <property type="evidence" value="ECO:0007669"/>
    <property type="project" value="TreeGrafter"/>
</dbReference>
<accession>A0A8C3DV78</accession>
<dbReference type="GO" id="GO:0000978">
    <property type="term" value="F:RNA polymerase II cis-regulatory region sequence-specific DNA binding"/>
    <property type="evidence" value="ECO:0007669"/>
    <property type="project" value="TreeGrafter"/>
</dbReference>
<evidence type="ECO:0000259" key="3">
    <source>
        <dbReference type="Pfam" id="PF02257"/>
    </source>
</evidence>
<dbReference type="AlphaFoldDB" id="A0A8C3DV78"/>
<dbReference type="Pfam" id="PF02257">
    <property type="entry name" value="RFX_DNA_binding"/>
    <property type="match status" value="1"/>
</dbReference>
<dbReference type="SUPFAM" id="SSF46785">
    <property type="entry name" value="Winged helix' DNA-binding domain"/>
    <property type="match status" value="1"/>
</dbReference>
<feature type="domain" description="RFX1-4/6/8-like BCD" evidence="4">
    <location>
        <begin position="286"/>
        <end position="562"/>
    </location>
</feature>
<evidence type="ECO:0000259" key="4">
    <source>
        <dbReference type="Pfam" id="PF25340"/>
    </source>
</evidence>
<feature type="compositionally biased region" description="Pro residues" evidence="2">
    <location>
        <begin position="49"/>
        <end position="65"/>
    </location>
</feature>
<organism evidence="5 6">
    <name type="scientific">Corvus moneduloides</name>
    <name type="common">New Caledonian crow</name>
    <dbReference type="NCBI Taxonomy" id="1196302"/>
    <lineage>
        <taxon>Eukaryota</taxon>
        <taxon>Metazoa</taxon>
        <taxon>Chordata</taxon>
        <taxon>Craniata</taxon>
        <taxon>Vertebrata</taxon>
        <taxon>Euteleostomi</taxon>
        <taxon>Archelosauria</taxon>
        <taxon>Archosauria</taxon>
        <taxon>Dinosauria</taxon>
        <taxon>Saurischia</taxon>
        <taxon>Theropoda</taxon>
        <taxon>Coelurosauria</taxon>
        <taxon>Aves</taxon>
        <taxon>Neognathae</taxon>
        <taxon>Neoaves</taxon>
        <taxon>Telluraves</taxon>
        <taxon>Australaves</taxon>
        <taxon>Passeriformes</taxon>
        <taxon>Corvoidea</taxon>
        <taxon>Corvidae</taxon>
        <taxon>Corvus</taxon>
    </lineage>
</organism>
<dbReference type="InterPro" id="IPR003150">
    <property type="entry name" value="DNA-bd_RFX"/>
</dbReference>
<dbReference type="PANTHER" id="PTHR12619">
    <property type="entry name" value="RFX TRANSCRIPTION FACTOR FAMILY"/>
    <property type="match status" value="1"/>
</dbReference>
<reference evidence="6" key="1">
    <citation type="submission" date="2019-10" db="EMBL/GenBank/DDBJ databases">
        <title>Corvus moneduloides (New Caledonian crow) genome, bCorMon1, primary haplotype.</title>
        <authorList>
            <person name="Rutz C."/>
            <person name="Fungtammasan C."/>
            <person name="Mountcastle J."/>
            <person name="Formenti G."/>
            <person name="Chow W."/>
            <person name="Howe K."/>
            <person name="Steele M.P."/>
            <person name="Fernandes J."/>
            <person name="Gilbert M.T.P."/>
            <person name="Fedrigo O."/>
            <person name="Jarvis E.D."/>
            <person name="Gemmell N."/>
        </authorList>
    </citation>
    <scope>NUCLEOTIDE SEQUENCE [LARGE SCALE GENOMIC DNA]</scope>
</reference>
<gene>
    <name evidence="5" type="primary">RFX8</name>
</gene>
<dbReference type="Gene3D" id="1.10.10.10">
    <property type="entry name" value="Winged helix-like DNA-binding domain superfamily/Winged helix DNA-binding domain"/>
    <property type="match status" value="1"/>
</dbReference>
<feature type="compositionally biased region" description="Polar residues" evidence="2">
    <location>
        <begin position="210"/>
        <end position="225"/>
    </location>
</feature>
<dbReference type="Ensembl" id="ENSCMUT00000009942.2">
    <property type="protein sequence ID" value="ENSCMUP00000009242.2"/>
    <property type="gene ID" value="ENSCMUG00000005932.2"/>
</dbReference>
<dbReference type="InterPro" id="IPR036388">
    <property type="entry name" value="WH-like_DNA-bd_sf"/>
</dbReference>
<evidence type="ECO:0000256" key="1">
    <source>
        <dbReference type="ARBA" id="ARBA00023125"/>
    </source>
</evidence>
<feature type="region of interest" description="Disordered" evidence="2">
    <location>
        <begin position="1"/>
        <end position="85"/>
    </location>
</feature>
<keyword evidence="1" id="KW-0238">DNA-binding</keyword>
<dbReference type="InterPro" id="IPR039779">
    <property type="entry name" value="RFX-like"/>
</dbReference>
<reference evidence="5" key="2">
    <citation type="submission" date="2025-08" db="UniProtKB">
        <authorList>
            <consortium name="Ensembl"/>
        </authorList>
    </citation>
    <scope>IDENTIFICATION</scope>
</reference>
<reference evidence="5" key="3">
    <citation type="submission" date="2025-09" db="UniProtKB">
        <authorList>
            <consortium name="Ensembl"/>
        </authorList>
    </citation>
    <scope>IDENTIFICATION</scope>
</reference>
<accession>A0A8U7M6L2</accession>
<name>A0A8C3DV78_CORMO</name>
<dbReference type="OMA" id="QQERTCE"/>
<feature type="compositionally biased region" description="Gly residues" evidence="2">
    <location>
        <begin position="1"/>
        <end position="42"/>
    </location>
</feature>
<protein>
    <submittedName>
        <fullName evidence="5">Regulatory factor X8</fullName>
    </submittedName>
</protein>